<name>A0A0B7BXB6_9EUPU</name>
<feature type="compositionally biased region" description="Basic residues" evidence="1">
    <location>
        <begin position="9"/>
        <end position="19"/>
    </location>
</feature>
<dbReference type="EMBL" id="HACG01050131">
    <property type="protein sequence ID" value="CEK96996.1"/>
    <property type="molecule type" value="Transcribed_RNA"/>
</dbReference>
<evidence type="ECO:0000256" key="1">
    <source>
        <dbReference type="SAM" id="MobiDB-lite"/>
    </source>
</evidence>
<accession>A0A0B7BXB6</accession>
<dbReference type="AlphaFoldDB" id="A0A0B7BXB6"/>
<sequence>MDCNSGTHKEKRNRKTKKVHEKELKILERIAQYKKKWQMFVENQCPRGI</sequence>
<proteinExistence type="predicted"/>
<protein>
    <submittedName>
        <fullName evidence="2">Uncharacterized protein</fullName>
    </submittedName>
</protein>
<organism evidence="2">
    <name type="scientific">Arion vulgaris</name>
    <dbReference type="NCBI Taxonomy" id="1028688"/>
    <lineage>
        <taxon>Eukaryota</taxon>
        <taxon>Metazoa</taxon>
        <taxon>Spiralia</taxon>
        <taxon>Lophotrochozoa</taxon>
        <taxon>Mollusca</taxon>
        <taxon>Gastropoda</taxon>
        <taxon>Heterobranchia</taxon>
        <taxon>Euthyneura</taxon>
        <taxon>Panpulmonata</taxon>
        <taxon>Eupulmonata</taxon>
        <taxon>Stylommatophora</taxon>
        <taxon>Helicina</taxon>
        <taxon>Arionoidea</taxon>
        <taxon>Arionidae</taxon>
        <taxon>Arion</taxon>
    </lineage>
</organism>
<reference evidence="2" key="1">
    <citation type="submission" date="2014-12" db="EMBL/GenBank/DDBJ databases">
        <title>Insight into the proteome of Arion vulgaris.</title>
        <authorList>
            <person name="Aradska J."/>
            <person name="Bulat T."/>
            <person name="Smidak R."/>
            <person name="Sarate P."/>
            <person name="Gangsoo J."/>
            <person name="Sialana F."/>
            <person name="Bilban M."/>
            <person name="Lubec G."/>
        </authorList>
    </citation>
    <scope>NUCLEOTIDE SEQUENCE</scope>
    <source>
        <tissue evidence="2">Skin</tissue>
    </source>
</reference>
<feature type="region of interest" description="Disordered" evidence="1">
    <location>
        <begin position="1"/>
        <end position="20"/>
    </location>
</feature>
<evidence type="ECO:0000313" key="2">
    <source>
        <dbReference type="EMBL" id="CEK96996.1"/>
    </source>
</evidence>
<gene>
    <name evidence="2" type="primary">ORF214319</name>
</gene>